<keyword evidence="1" id="KW-0812">Transmembrane</keyword>
<name>A0A844XDJ8_9SPHN</name>
<keyword evidence="1" id="KW-1133">Transmembrane helix</keyword>
<dbReference type="Proteomes" id="UP000461409">
    <property type="component" value="Unassembled WGS sequence"/>
</dbReference>
<feature type="transmembrane region" description="Helical" evidence="1">
    <location>
        <begin position="219"/>
        <end position="240"/>
    </location>
</feature>
<reference evidence="2 3" key="1">
    <citation type="submission" date="2019-12" db="EMBL/GenBank/DDBJ databases">
        <authorList>
            <person name="Lee S.D."/>
        </authorList>
    </citation>
    <scope>NUCLEOTIDE SEQUENCE [LARGE SCALE GENOMIC DNA]</scope>
    <source>
        <strain evidence="2 3">GH3-10</strain>
    </source>
</reference>
<dbReference type="AlphaFoldDB" id="A0A844XDJ8"/>
<dbReference type="EMBL" id="WUBR01000002">
    <property type="protein sequence ID" value="MWV27762.1"/>
    <property type="molecule type" value="Genomic_DNA"/>
</dbReference>
<feature type="transmembrane region" description="Helical" evidence="1">
    <location>
        <begin position="47"/>
        <end position="67"/>
    </location>
</feature>
<feature type="transmembrane region" description="Helical" evidence="1">
    <location>
        <begin position="15"/>
        <end position="35"/>
    </location>
</feature>
<accession>A0A844XDJ8</accession>
<organism evidence="2 3">
    <name type="scientific">Aurantiacibacter rhizosphaerae</name>
    <dbReference type="NCBI Taxonomy" id="2691582"/>
    <lineage>
        <taxon>Bacteria</taxon>
        <taxon>Pseudomonadati</taxon>
        <taxon>Pseudomonadota</taxon>
        <taxon>Alphaproteobacteria</taxon>
        <taxon>Sphingomonadales</taxon>
        <taxon>Erythrobacteraceae</taxon>
        <taxon>Aurantiacibacter</taxon>
    </lineage>
</organism>
<evidence type="ECO:0000313" key="3">
    <source>
        <dbReference type="Proteomes" id="UP000461409"/>
    </source>
</evidence>
<sequence length="266" mass="28711">MNIIPKPVDAVMPAMPQMVIMVILGVLVVLSLIYALRMLSKGDNRMLILMFAGLFLTLEEGLAAFLIKVDHSPVGQYEAFEAFGVHVPWWMALLYIVFFGLGGYLMLKSFGTGVSGKAFWGTWLYLVVSEGAFEVYATHIGMLTYYGPQPMMIGGFPAYMGLVNATQALAFVLVARIWFATFQGGTRWLLVPLAPLIAPGVFVFMILPLASGLDSGNYAYAWAGAIASCIIATSLAALALRGLRRIARIEGKGQTFAPLGTAPSAL</sequence>
<feature type="transmembrane region" description="Helical" evidence="1">
    <location>
        <begin position="158"/>
        <end position="179"/>
    </location>
</feature>
<evidence type="ECO:0000256" key="1">
    <source>
        <dbReference type="SAM" id="Phobius"/>
    </source>
</evidence>
<protein>
    <recommendedName>
        <fullName evidence="4">Carotenoid biosynthesis protein</fullName>
    </recommendedName>
</protein>
<comment type="caution">
    <text evidence="2">The sequence shown here is derived from an EMBL/GenBank/DDBJ whole genome shotgun (WGS) entry which is preliminary data.</text>
</comment>
<feature type="transmembrane region" description="Helical" evidence="1">
    <location>
        <begin position="119"/>
        <end position="146"/>
    </location>
</feature>
<feature type="transmembrane region" description="Helical" evidence="1">
    <location>
        <begin position="188"/>
        <end position="207"/>
    </location>
</feature>
<reference evidence="2 3" key="2">
    <citation type="submission" date="2020-02" db="EMBL/GenBank/DDBJ databases">
        <title>Erythrobacter dongmakensis sp. nov., isolated from a tidal mudflat.</title>
        <authorList>
            <person name="Kim I.S."/>
        </authorList>
    </citation>
    <scope>NUCLEOTIDE SEQUENCE [LARGE SCALE GENOMIC DNA]</scope>
    <source>
        <strain evidence="2 3">GH3-10</strain>
    </source>
</reference>
<feature type="transmembrane region" description="Helical" evidence="1">
    <location>
        <begin position="87"/>
        <end position="107"/>
    </location>
</feature>
<dbReference type="RefSeq" id="WP_160485440.1">
    <property type="nucleotide sequence ID" value="NZ_WUBR01000002.1"/>
</dbReference>
<keyword evidence="3" id="KW-1185">Reference proteome</keyword>
<evidence type="ECO:0008006" key="4">
    <source>
        <dbReference type="Google" id="ProtNLM"/>
    </source>
</evidence>
<evidence type="ECO:0000313" key="2">
    <source>
        <dbReference type="EMBL" id="MWV27762.1"/>
    </source>
</evidence>
<gene>
    <name evidence="2" type="ORF">GRF63_07570</name>
</gene>
<keyword evidence="1" id="KW-0472">Membrane</keyword>
<proteinExistence type="predicted"/>